<evidence type="ECO:0000259" key="1">
    <source>
        <dbReference type="Pfam" id="PF00561"/>
    </source>
</evidence>
<keyword evidence="3" id="KW-1185">Reference proteome</keyword>
<dbReference type="InterPro" id="IPR000073">
    <property type="entry name" value="AB_hydrolase_1"/>
</dbReference>
<dbReference type="Gene3D" id="3.40.50.1820">
    <property type="entry name" value="alpha/beta hydrolase"/>
    <property type="match status" value="1"/>
</dbReference>
<feature type="domain" description="AB hydrolase-1" evidence="1">
    <location>
        <begin position="35"/>
        <end position="267"/>
    </location>
</feature>
<dbReference type="InterPro" id="IPR029058">
    <property type="entry name" value="AB_hydrolase_fold"/>
</dbReference>
<dbReference type="GO" id="GO:0016020">
    <property type="term" value="C:membrane"/>
    <property type="evidence" value="ECO:0007669"/>
    <property type="project" value="TreeGrafter"/>
</dbReference>
<sequence length="302" mass="32735">MRMTVPTPLGDIAVRCLPPFPGARSEEAPVPSGAPALLLLHANPGDGRDFDAVLPALADRYRTFVVDWPGYGGSTAPEPGRVTPEGLVEVAERVIDALAEEQGVREVAVLGNSVGGYVACRLAEGPRAASLTALVLVGPAGFTRHTALTRWFCREVMGRPARARRLVVPLARAYLGRLGTPSVRETYARARGLPHDERRLAVHCALWRGLADPDFGLADPAALDLPILLLWGRRDPVVPVFLDGRRARRVLPAGTSSVRLPTAHEPYNERPGLFLRHVLPFLEDPRAVTARGLKPPSRPRSR</sequence>
<dbReference type="AlphaFoldDB" id="A0A7J5D3J9"/>
<dbReference type="InterPro" id="IPR050266">
    <property type="entry name" value="AB_hydrolase_sf"/>
</dbReference>
<name>A0A7J5D3J9_9ACTN</name>
<dbReference type="RefSeq" id="WP_151474200.1">
    <property type="nucleotide sequence ID" value="NZ_WBKG01000051.1"/>
</dbReference>
<organism evidence="2 3">
    <name type="scientific">Streptomyces triticiradicis</name>
    <dbReference type="NCBI Taxonomy" id="2651189"/>
    <lineage>
        <taxon>Bacteria</taxon>
        <taxon>Bacillati</taxon>
        <taxon>Actinomycetota</taxon>
        <taxon>Actinomycetes</taxon>
        <taxon>Kitasatosporales</taxon>
        <taxon>Streptomycetaceae</taxon>
        <taxon>Streptomyces</taxon>
    </lineage>
</organism>
<dbReference type="Pfam" id="PF00561">
    <property type="entry name" value="Abhydrolase_1"/>
    <property type="match status" value="1"/>
</dbReference>
<evidence type="ECO:0000313" key="2">
    <source>
        <dbReference type="EMBL" id="KAB1978583.1"/>
    </source>
</evidence>
<dbReference type="EMBL" id="WBKG01000051">
    <property type="protein sequence ID" value="KAB1978583.1"/>
    <property type="molecule type" value="Genomic_DNA"/>
</dbReference>
<accession>A0A7J5D3J9</accession>
<protein>
    <submittedName>
        <fullName evidence="2">Alpha/beta hydrolase</fullName>
    </submittedName>
</protein>
<dbReference type="Proteomes" id="UP000442990">
    <property type="component" value="Unassembled WGS sequence"/>
</dbReference>
<reference evidence="2 3" key="1">
    <citation type="submission" date="2019-09" db="EMBL/GenBank/DDBJ databases">
        <title>Isolation and identification of active actinomycetes.</title>
        <authorList>
            <person name="Yu Z."/>
            <person name="Han C."/>
            <person name="Yu B."/>
        </authorList>
    </citation>
    <scope>NUCLEOTIDE SEQUENCE [LARGE SCALE GENOMIC DNA]</scope>
    <source>
        <strain evidence="2 3">NEAU-H2</strain>
    </source>
</reference>
<dbReference type="PANTHER" id="PTHR43798:SF33">
    <property type="entry name" value="HYDROLASE, PUTATIVE (AFU_ORTHOLOGUE AFUA_2G14860)-RELATED"/>
    <property type="match status" value="1"/>
</dbReference>
<dbReference type="GO" id="GO:0016787">
    <property type="term" value="F:hydrolase activity"/>
    <property type="evidence" value="ECO:0007669"/>
    <property type="project" value="UniProtKB-KW"/>
</dbReference>
<dbReference type="SUPFAM" id="SSF53474">
    <property type="entry name" value="alpha/beta-Hydrolases"/>
    <property type="match status" value="1"/>
</dbReference>
<gene>
    <name evidence="2" type="ORF">F8144_39220</name>
</gene>
<evidence type="ECO:0000313" key="3">
    <source>
        <dbReference type="Proteomes" id="UP000442990"/>
    </source>
</evidence>
<comment type="caution">
    <text evidence="2">The sequence shown here is derived from an EMBL/GenBank/DDBJ whole genome shotgun (WGS) entry which is preliminary data.</text>
</comment>
<dbReference type="PANTHER" id="PTHR43798">
    <property type="entry name" value="MONOACYLGLYCEROL LIPASE"/>
    <property type="match status" value="1"/>
</dbReference>
<dbReference type="PRINTS" id="PR00111">
    <property type="entry name" value="ABHYDROLASE"/>
</dbReference>
<keyword evidence="2" id="KW-0378">Hydrolase</keyword>
<proteinExistence type="predicted"/>